<dbReference type="Proteomes" id="UP001597180">
    <property type="component" value="Unassembled WGS sequence"/>
</dbReference>
<gene>
    <name evidence="2" type="ORF">ACFQ4B_05250</name>
</gene>
<feature type="coiled-coil region" evidence="1">
    <location>
        <begin position="50"/>
        <end position="77"/>
    </location>
</feature>
<evidence type="ECO:0000256" key="1">
    <source>
        <dbReference type="SAM" id="Coils"/>
    </source>
</evidence>
<comment type="caution">
    <text evidence="2">The sequence shown here is derived from an EMBL/GenBank/DDBJ whole genome shotgun (WGS) entry which is preliminary data.</text>
</comment>
<evidence type="ECO:0000313" key="2">
    <source>
        <dbReference type="EMBL" id="MFD1219514.1"/>
    </source>
</evidence>
<reference evidence="3" key="1">
    <citation type="journal article" date="2019" name="Int. J. Syst. Evol. Microbiol.">
        <title>The Global Catalogue of Microorganisms (GCM) 10K type strain sequencing project: providing services to taxonomists for standard genome sequencing and annotation.</title>
        <authorList>
            <consortium name="The Broad Institute Genomics Platform"/>
            <consortium name="The Broad Institute Genome Sequencing Center for Infectious Disease"/>
            <person name="Wu L."/>
            <person name="Ma J."/>
        </authorList>
    </citation>
    <scope>NUCLEOTIDE SEQUENCE [LARGE SCALE GENOMIC DNA]</scope>
    <source>
        <strain evidence="3">CCUG 53270</strain>
    </source>
</reference>
<name>A0ABW3UJ08_9BACL</name>
<evidence type="ECO:0008006" key="4">
    <source>
        <dbReference type="Google" id="ProtNLM"/>
    </source>
</evidence>
<proteinExistence type="predicted"/>
<dbReference type="RefSeq" id="WP_345595113.1">
    <property type="nucleotide sequence ID" value="NZ_BAABJG010000055.1"/>
</dbReference>
<keyword evidence="3" id="KW-1185">Reference proteome</keyword>
<organism evidence="2 3">
    <name type="scientific">Paenibacillus vulneris</name>
    <dbReference type="NCBI Taxonomy" id="1133364"/>
    <lineage>
        <taxon>Bacteria</taxon>
        <taxon>Bacillati</taxon>
        <taxon>Bacillota</taxon>
        <taxon>Bacilli</taxon>
        <taxon>Bacillales</taxon>
        <taxon>Paenibacillaceae</taxon>
        <taxon>Paenibacillus</taxon>
    </lineage>
</organism>
<evidence type="ECO:0000313" key="3">
    <source>
        <dbReference type="Proteomes" id="UP001597180"/>
    </source>
</evidence>
<keyword evidence="1" id="KW-0175">Coiled coil</keyword>
<accession>A0ABW3UJ08</accession>
<protein>
    <recommendedName>
        <fullName evidence="4">PH domain-containing protein</fullName>
    </recommendedName>
</protein>
<sequence length="77" mass="9410">MYNLYIDKAEGKIEIKPLRKVFYKLKDSITDEVTKYNSVYYFCTQKRPLIEFAEQTKQEWINELENELSRIRNIKIK</sequence>
<dbReference type="EMBL" id="JBHTLU010000012">
    <property type="protein sequence ID" value="MFD1219514.1"/>
    <property type="molecule type" value="Genomic_DNA"/>
</dbReference>